<dbReference type="EMBL" id="LLZU01000036">
    <property type="protein sequence ID" value="KRV47539.1"/>
    <property type="molecule type" value="Genomic_DNA"/>
</dbReference>
<proteinExistence type="predicted"/>
<reference evidence="1 2" key="1">
    <citation type="submission" date="2015-10" db="EMBL/GenBank/DDBJ databases">
        <title>Draft genome sequence of pyrrolomycin-producing Streptomyces vitaminophilus.</title>
        <authorList>
            <person name="Graham D.E."/>
            <person name="Mahan K.M."/>
            <person name="Klingeman D.M."/>
            <person name="Hettich R.L."/>
            <person name="Parry R.J."/>
        </authorList>
    </citation>
    <scope>NUCLEOTIDE SEQUENCE [LARGE SCALE GENOMIC DNA]</scope>
    <source>
        <strain evidence="1 2">ATCC 31673</strain>
    </source>
</reference>
<keyword evidence="2" id="KW-1185">Reference proteome</keyword>
<gene>
    <name evidence="1" type="ORF">AQ490_06485</name>
</gene>
<accession>A0A0T6LN21</accession>
<evidence type="ECO:0000313" key="2">
    <source>
        <dbReference type="Proteomes" id="UP000050867"/>
    </source>
</evidence>
<protein>
    <submittedName>
        <fullName evidence="1">Uncharacterized protein</fullName>
    </submittedName>
</protein>
<organism evidence="1 2">
    <name type="scientific">Wenjunlia vitaminophila</name>
    <name type="common">Streptomyces vitaminophilus</name>
    <dbReference type="NCBI Taxonomy" id="76728"/>
    <lineage>
        <taxon>Bacteria</taxon>
        <taxon>Bacillati</taxon>
        <taxon>Actinomycetota</taxon>
        <taxon>Actinomycetes</taxon>
        <taxon>Kitasatosporales</taxon>
        <taxon>Streptomycetaceae</taxon>
        <taxon>Wenjunlia</taxon>
    </lineage>
</organism>
<evidence type="ECO:0000313" key="1">
    <source>
        <dbReference type="EMBL" id="KRV47539.1"/>
    </source>
</evidence>
<comment type="caution">
    <text evidence="1">The sequence shown here is derived from an EMBL/GenBank/DDBJ whole genome shotgun (WGS) entry which is preliminary data.</text>
</comment>
<dbReference type="Proteomes" id="UP000050867">
    <property type="component" value="Unassembled WGS sequence"/>
</dbReference>
<name>A0A0T6LN21_WENVI</name>
<dbReference type="RefSeq" id="WP_058032934.1">
    <property type="nucleotide sequence ID" value="NZ_LLZU01000036.1"/>
</dbReference>
<dbReference type="AlphaFoldDB" id="A0A0T6LN21"/>
<dbReference type="STRING" id="76728.AQ490_06485"/>
<sequence>MTDTTVPTLAVHGPAITALAVLHATAPDLPTAYIGLQPIISESSPPAWGLAVYLHRTTDTADTSGGFGGGFGDFERWRQALSIAVDAPATYYRYDDYQSLTMQGTYAGVRVELSAYIDLPDTHPYQDQRAA</sequence>